<dbReference type="GO" id="GO:0005886">
    <property type="term" value="C:plasma membrane"/>
    <property type="evidence" value="ECO:0007669"/>
    <property type="project" value="TreeGrafter"/>
</dbReference>
<evidence type="ECO:0000256" key="5">
    <source>
        <dbReference type="PIRNR" id="PIRNR038471"/>
    </source>
</evidence>
<dbReference type="Gene3D" id="2.40.10.350">
    <property type="entry name" value="Rod shape-determining protein MreC, domain 2"/>
    <property type="match status" value="1"/>
</dbReference>
<evidence type="ECO:0000313" key="8">
    <source>
        <dbReference type="EMBL" id="KRN95472.1"/>
    </source>
</evidence>
<comment type="function">
    <text evidence="5">Involved in formation and maintenance of cell shape.</text>
</comment>
<feature type="domain" description="Rod shape-determining protein MreC beta-barrel core" evidence="7">
    <location>
        <begin position="116"/>
        <end position="269"/>
    </location>
</feature>
<dbReference type="EMBL" id="JQCB01000008">
    <property type="protein sequence ID" value="KRN95472.1"/>
    <property type="molecule type" value="Genomic_DNA"/>
</dbReference>
<evidence type="ECO:0000256" key="1">
    <source>
        <dbReference type="ARBA" id="ARBA00009369"/>
    </source>
</evidence>
<dbReference type="InterPro" id="IPR055342">
    <property type="entry name" value="MreC_beta-barrel_core"/>
</dbReference>
<dbReference type="Proteomes" id="UP000051139">
    <property type="component" value="Unassembled WGS sequence"/>
</dbReference>
<name>A0A0R2L1Y9_9LACO</name>
<organism evidence="8 9">
    <name type="scientific">Furfurilactobacillus siliginis</name>
    <dbReference type="NCBI Taxonomy" id="348151"/>
    <lineage>
        <taxon>Bacteria</taxon>
        <taxon>Bacillati</taxon>
        <taxon>Bacillota</taxon>
        <taxon>Bacilli</taxon>
        <taxon>Lactobacillales</taxon>
        <taxon>Lactobacillaceae</taxon>
        <taxon>Furfurilactobacillus</taxon>
    </lineage>
</organism>
<dbReference type="PANTHER" id="PTHR34138:SF1">
    <property type="entry name" value="CELL SHAPE-DETERMINING PROTEIN MREC"/>
    <property type="match status" value="1"/>
</dbReference>
<dbReference type="Pfam" id="PF04085">
    <property type="entry name" value="MreC"/>
    <property type="match status" value="1"/>
</dbReference>
<dbReference type="InterPro" id="IPR042175">
    <property type="entry name" value="Cell/Rod_MreC_2"/>
</dbReference>
<dbReference type="Gene3D" id="2.40.10.340">
    <property type="entry name" value="Rod shape-determining protein MreC, domain 1"/>
    <property type="match status" value="1"/>
</dbReference>
<sequence>MIVALSVITCLGLMTLSVAVRNRRSTPPVVQQFGNDVAGFADRVVSLPADGIGAGANSLAQLLNTYDENQKLKQQVDQMAQDKVRLQTAEQENKELRQEAKLNKSLSDYQSLTASVIARTPSSWQSQLIIGKGSANGVKKNMPVLAGKGLIGRVVEVNQTNSKVELISDDNENANRFAIQVTSKKGETVNGIVTGYDADKNVLEMGQITTKTKLENGDQVATSGLGGVTPKGLYVGKVVGITNDDYGHASKVAIRPAGKLGSVNIVTVAAKNQAGDE</sequence>
<dbReference type="InterPro" id="IPR007221">
    <property type="entry name" value="MreC"/>
</dbReference>
<gene>
    <name evidence="8" type="ORF">IV55_GL001932</name>
</gene>
<keyword evidence="9" id="KW-1185">Reference proteome</keyword>
<reference evidence="8 9" key="1">
    <citation type="journal article" date="2015" name="Genome Announc.">
        <title>Expanding the biotechnology potential of lactobacilli through comparative genomics of 213 strains and associated genera.</title>
        <authorList>
            <person name="Sun Z."/>
            <person name="Harris H.M."/>
            <person name="McCann A."/>
            <person name="Guo C."/>
            <person name="Argimon S."/>
            <person name="Zhang W."/>
            <person name="Yang X."/>
            <person name="Jeffery I.B."/>
            <person name="Cooney J.C."/>
            <person name="Kagawa T.F."/>
            <person name="Liu W."/>
            <person name="Song Y."/>
            <person name="Salvetti E."/>
            <person name="Wrobel A."/>
            <person name="Rasinkangas P."/>
            <person name="Parkhill J."/>
            <person name="Rea M.C."/>
            <person name="O'Sullivan O."/>
            <person name="Ritari J."/>
            <person name="Douillard F.P."/>
            <person name="Paul Ross R."/>
            <person name="Yang R."/>
            <person name="Briner A.E."/>
            <person name="Felis G.E."/>
            <person name="de Vos W.M."/>
            <person name="Barrangou R."/>
            <person name="Klaenhammer T.R."/>
            <person name="Caufield P.W."/>
            <person name="Cui Y."/>
            <person name="Zhang H."/>
            <person name="O'Toole P.W."/>
        </authorList>
    </citation>
    <scope>NUCLEOTIDE SEQUENCE [LARGE SCALE GENOMIC DNA]</scope>
    <source>
        <strain evidence="8 9">DSM 22696</strain>
    </source>
</reference>
<evidence type="ECO:0000256" key="6">
    <source>
        <dbReference type="SAM" id="Coils"/>
    </source>
</evidence>
<comment type="caution">
    <text evidence="8">The sequence shown here is derived from an EMBL/GenBank/DDBJ whole genome shotgun (WGS) entry which is preliminary data.</text>
</comment>
<evidence type="ECO:0000256" key="2">
    <source>
        <dbReference type="ARBA" id="ARBA00013855"/>
    </source>
</evidence>
<evidence type="ECO:0000256" key="4">
    <source>
        <dbReference type="ARBA" id="ARBA00032089"/>
    </source>
</evidence>
<dbReference type="NCBIfam" id="TIGR00219">
    <property type="entry name" value="mreC"/>
    <property type="match status" value="1"/>
</dbReference>
<dbReference type="InterPro" id="IPR042177">
    <property type="entry name" value="Cell/Rod_1"/>
</dbReference>
<dbReference type="PIRSF" id="PIRSF038471">
    <property type="entry name" value="MreC"/>
    <property type="match status" value="1"/>
</dbReference>
<dbReference type="PATRIC" id="fig|348151.3.peg.1985"/>
<proteinExistence type="inferred from homology"/>
<evidence type="ECO:0000259" key="7">
    <source>
        <dbReference type="Pfam" id="PF04085"/>
    </source>
</evidence>
<evidence type="ECO:0000256" key="3">
    <source>
        <dbReference type="ARBA" id="ARBA00022960"/>
    </source>
</evidence>
<keyword evidence="6" id="KW-0175">Coiled coil</keyword>
<feature type="coiled-coil region" evidence="6">
    <location>
        <begin position="62"/>
        <end position="106"/>
    </location>
</feature>
<protein>
    <recommendedName>
        <fullName evidence="2 5">Cell shape-determining protein MreC</fullName>
    </recommendedName>
    <alternativeName>
        <fullName evidence="4 5">Cell shape protein MreC</fullName>
    </alternativeName>
</protein>
<accession>A0A0R2L1Y9</accession>
<keyword evidence="3 5" id="KW-0133">Cell shape</keyword>
<comment type="similarity">
    <text evidence="1 5">Belongs to the MreC family.</text>
</comment>
<dbReference type="GO" id="GO:0008360">
    <property type="term" value="P:regulation of cell shape"/>
    <property type="evidence" value="ECO:0007669"/>
    <property type="project" value="UniProtKB-KW"/>
</dbReference>
<evidence type="ECO:0000313" key="9">
    <source>
        <dbReference type="Proteomes" id="UP000051139"/>
    </source>
</evidence>
<dbReference type="PANTHER" id="PTHR34138">
    <property type="entry name" value="CELL SHAPE-DETERMINING PROTEIN MREC"/>
    <property type="match status" value="1"/>
</dbReference>
<dbReference type="AlphaFoldDB" id="A0A0R2L1Y9"/>
<dbReference type="STRING" id="348151.IV55_GL001932"/>